<evidence type="ECO:0000313" key="7">
    <source>
        <dbReference type="Proteomes" id="UP000014174"/>
    </source>
</evidence>
<dbReference type="EMBL" id="AQPN01000086">
    <property type="protein sequence ID" value="EOR94365.1"/>
    <property type="molecule type" value="Genomic_DNA"/>
</dbReference>
<evidence type="ECO:0000256" key="2">
    <source>
        <dbReference type="ARBA" id="ARBA00038358"/>
    </source>
</evidence>
<dbReference type="Proteomes" id="UP000014174">
    <property type="component" value="Unassembled WGS sequence"/>
</dbReference>
<dbReference type="SUPFAM" id="SSF48208">
    <property type="entry name" value="Six-hairpin glycosidases"/>
    <property type="match status" value="1"/>
</dbReference>
<dbReference type="InterPro" id="IPR012341">
    <property type="entry name" value="6hp_glycosidase-like_sf"/>
</dbReference>
<feature type="binding site" evidence="4">
    <location>
        <position position="248"/>
    </location>
    <ligand>
        <name>substrate</name>
    </ligand>
</feature>
<comment type="similarity">
    <text evidence="2">Belongs to the glycosyl hydrolase 88 family.</text>
</comment>
<evidence type="ECO:0000256" key="1">
    <source>
        <dbReference type="ARBA" id="ARBA00022801"/>
    </source>
</evidence>
<evidence type="ECO:0000256" key="3">
    <source>
        <dbReference type="PIRSR" id="PIRSR610905-1"/>
    </source>
</evidence>
<evidence type="ECO:0000256" key="4">
    <source>
        <dbReference type="PIRSR" id="PIRSR610905-2"/>
    </source>
</evidence>
<dbReference type="GO" id="GO:0052757">
    <property type="term" value="F:chondroitin hydrolase activity"/>
    <property type="evidence" value="ECO:0007669"/>
    <property type="project" value="TreeGrafter"/>
</dbReference>
<dbReference type="GO" id="GO:0000272">
    <property type="term" value="P:polysaccharide catabolic process"/>
    <property type="evidence" value="ECO:0007669"/>
    <property type="project" value="TreeGrafter"/>
</dbReference>
<name>R9GS28_9SPHI</name>
<keyword evidence="1 6" id="KW-0378">Hydrolase</keyword>
<proteinExistence type="inferred from homology"/>
<reference evidence="6 7" key="1">
    <citation type="journal article" date="2013" name="Genome Announc.">
        <title>Draft Genome Sequence of Arcticibacter svalbardensis Strain MN12-7T, a Member of the Family Sphingobacteriaceae Isolated from an Arctic Soil Sample.</title>
        <authorList>
            <person name="Shivaji S."/>
            <person name="Ara S."/>
            <person name="Prasad S."/>
            <person name="Manasa B.P."/>
            <person name="Begum Z."/>
            <person name="Singh A."/>
            <person name="Kumar Pinnaka A."/>
        </authorList>
    </citation>
    <scope>NUCLEOTIDE SEQUENCE [LARGE SCALE GENOMIC DNA]</scope>
    <source>
        <strain evidence="6 7">MN12-7</strain>
    </source>
</reference>
<evidence type="ECO:0000313" key="6">
    <source>
        <dbReference type="EMBL" id="EOR94365.1"/>
    </source>
</evidence>
<gene>
    <name evidence="6" type="ORF">ADIARSV_2447</name>
</gene>
<dbReference type="PANTHER" id="PTHR36845">
    <property type="entry name" value="HYDROLASE, PUTATIVE (AFU_ORTHOLOGUE AFUA_7G05090)-RELATED"/>
    <property type="match status" value="1"/>
</dbReference>
<dbReference type="Gene3D" id="1.50.10.10">
    <property type="match status" value="1"/>
</dbReference>
<keyword evidence="5" id="KW-0732">Signal</keyword>
<dbReference type="STRING" id="1150600.ADIARSV_2447"/>
<feature type="active site" description="Nucleophile" evidence="3">
    <location>
        <position position="112"/>
    </location>
</feature>
<dbReference type="eggNOG" id="COG4225">
    <property type="taxonomic scope" value="Bacteria"/>
</dbReference>
<feature type="chain" id="PRO_5004472074" evidence="5">
    <location>
        <begin position="19"/>
        <end position="387"/>
    </location>
</feature>
<feature type="binding site" evidence="4">
    <location>
        <position position="232"/>
    </location>
    <ligand>
        <name>substrate</name>
    </ligand>
</feature>
<accession>R9GS28</accession>
<dbReference type="AlphaFoldDB" id="R9GS28"/>
<dbReference type="InterPro" id="IPR010905">
    <property type="entry name" value="Glyco_hydro_88"/>
</dbReference>
<sequence length="387" mass="44601">MKYPLCLLLLLFVNTIYAQKVNVKKEFVFAQKQTDYMLQEIKKADVKPDQVSPRTFENGKLKIVNSRDWTSGFFPGELWYLFEYTGDKKWLEQAKEFTVKLDKEQFNITTHDLGFMMYCSYGNGYRLTHDETYKNVIIQSAKSLSTRFNPKVGLIRSWDHHNDQWKYPVIIDNMMNLELLFEATKLTGDSSFYKIAVSHANTTLKNHFRADYSSYHVVDYDPETGEVRKKMTHQGYADESAWARGQAWALYGFTLCYRETGDTLYLNQAQNIANFILNNPNLPKDLVPYWDYNDPTIPNTSRDASAAAITASALYELAGYAKLPLYKKKADIILSSLGKSYHAPINGKGGFILDHSTGHRPAKSEIDVPINYADYYYLEALLRSKKK</sequence>
<comment type="caution">
    <text evidence="6">The sequence shown here is derived from an EMBL/GenBank/DDBJ whole genome shotgun (WGS) entry which is preliminary data.</text>
</comment>
<feature type="binding site" evidence="4">
    <location>
        <position position="172"/>
    </location>
    <ligand>
        <name>substrate</name>
    </ligand>
</feature>
<keyword evidence="7" id="KW-1185">Reference proteome</keyword>
<dbReference type="OrthoDB" id="428577at2"/>
<feature type="binding site" evidence="4">
    <location>
        <position position="112"/>
    </location>
    <ligand>
        <name>substrate</name>
    </ligand>
</feature>
<dbReference type="InterPro" id="IPR008928">
    <property type="entry name" value="6-hairpin_glycosidase_sf"/>
</dbReference>
<dbReference type="PATRIC" id="fig|1150600.3.peg.2421"/>
<dbReference type="RefSeq" id="WP_016195678.1">
    <property type="nucleotide sequence ID" value="NZ_AQPN01000086.1"/>
</dbReference>
<feature type="active site" description="Proton donor" evidence="3">
    <location>
        <position position="172"/>
    </location>
</feature>
<dbReference type="PANTHER" id="PTHR36845:SF1">
    <property type="entry name" value="HYDROLASE, PUTATIVE (AFU_ORTHOLOGUE AFUA_7G05090)-RELATED"/>
    <property type="match status" value="1"/>
</dbReference>
<feature type="signal peptide" evidence="5">
    <location>
        <begin position="1"/>
        <end position="18"/>
    </location>
</feature>
<dbReference type="Pfam" id="PF07470">
    <property type="entry name" value="Glyco_hydro_88"/>
    <property type="match status" value="1"/>
</dbReference>
<protein>
    <submittedName>
        <fullName evidence="6">Glucuronyl hydrolase</fullName>
    </submittedName>
</protein>
<organism evidence="6 7">
    <name type="scientific">Arcticibacter svalbardensis MN12-7</name>
    <dbReference type="NCBI Taxonomy" id="1150600"/>
    <lineage>
        <taxon>Bacteria</taxon>
        <taxon>Pseudomonadati</taxon>
        <taxon>Bacteroidota</taxon>
        <taxon>Sphingobacteriia</taxon>
        <taxon>Sphingobacteriales</taxon>
        <taxon>Sphingobacteriaceae</taxon>
        <taxon>Arcticibacter</taxon>
    </lineage>
</organism>
<feature type="binding site" evidence="4">
    <location>
        <position position="244"/>
    </location>
    <ligand>
        <name>substrate</name>
    </ligand>
</feature>
<dbReference type="InterPro" id="IPR052369">
    <property type="entry name" value="UG_Glycosaminoglycan_Hydrolase"/>
</dbReference>
<evidence type="ECO:0000256" key="5">
    <source>
        <dbReference type="SAM" id="SignalP"/>
    </source>
</evidence>